<feature type="compositionally biased region" description="Polar residues" evidence="1">
    <location>
        <begin position="29"/>
        <end position="44"/>
    </location>
</feature>
<dbReference type="AlphaFoldDB" id="A0AAD1RA42"/>
<evidence type="ECO:0000256" key="1">
    <source>
        <dbReference type="SAM" id="MobiDB-lite"/>
    </source>
</evidence>
<dbReference type="Proteomes" id="UP001295444">
    <property type="component" value="Chromosome 02"/>
</dbReference>
<reference evidence="2" key="1">
    <citation type="submission" date="2022-03" db="EMBL/GenBank/DDBJ databases">
        <authorList>
            <person name="Alioto T."/>
            <person name="Alioto T."/>
            <person name="Gomez Garrido J."/>
        </authorList>
    </citation>
    <scope>NUCLEOTIDE SEQUENCE</scope>
</reference>
<gene>
    <name evidence="2" type="ORF">PECUL_23A053606</name>
</gene>
<evidence type="ECO:0000313" key="2">
    <source>
        <dbReference type="EMBL" id="CAH2246386.1"/>
    </source>
</evidence>
<proteinExistence type="predicted"/>
<protein>
    <submittedName>
        <fullName evidence="2">Uncharacterized protein</fullName>
    </submittedName>
</protein>
<sequence length="108" mass="12315">MESEIVQIDARRSQEWNEVTTKVTIHVKMTSNVNKDTSSPSRVTSLPRKDEANATGPQKDLQSDHSLELVKTIGKLGERTDKLEHKMDDITDLHNALVNEHKVFRHNN</sequence>
<feature type="region of interest" description="Disordered" evidence="1">
    <location>
        <begin position="29"/>
        <end position="66"/>
    </location>
</feature>
<name>A0AAD1RA42_PELCU</name>
<evidence type="ECO:0000313" key="3">
    <source>
        <dbReference type="Proteomes" id="UP001295444"/>
    </source>
</evidence>
<keyword evidence="3" id="KW-1185">Reference proteome</keyword>
<accession>A0AAD1RA42</accession>
<organism evidence="2 3">
    <name type="scientific">Pelobates cultripes</name>
    <name type="common">Western spadefoot toad</name>
    <dbReference type="NCBI Taxonomy" id="61616"/>
    <lineage>
        <taxon>Eukaryota</taxon>
        <taxon>Metazoa</taxon>
        <taxon>Chordata</taxon>
        <taxon>Craniata</taxon>
        <taxon>Vertebrata</taxon>
        <taxon>Euteleostomi</taxon>
        <taxon>Amphibia</taxon>
        <taxon>Batrachia</taxon>
        <taxon>Anura</taxon>
        <taxon>Pelobatoidea</taxon>
        <taxon>Pelobatidae</taxon>
        <taxon>Pelobates</taxon>
    </lineage>
</organism>
<dbReference type="EMBL" id="OW240913">
    <property type="protein sequence ID" value="CAH2246386.1"/>
    <property type="molecule type" value="Genomic_DNA"/>
</dbReference>